<dbReference type="SUPFAM" id="SSF47616">
    <property type="entry name" value="GST C-terminal domain-like"/>
    <property type="match status" value="1"/>
</dbReference>
<keyword evidence="2" id="KW-1185">Reference proteome</keyword>
<evidence type="ECO:0000313" key="2">
    <source>
        <dbReference type="Proteomes" id="UP000261340"/>
    </source>
</evidence>
<organism evidence="1 2">
    <name type="scientific">Amphilophus citrinellus</name>
    <name type="common">Midas cichlid</name>
    <name type="synonym">Cichlasoma citrinellum</name>
    <dbReference type="NCBI Taxonomy" id="61819"/>
    <lineage>
        <taxon>Eukaryota</taxon>
        <taxon>Metazoa</taxon>
        <taxon>Chordata</taxon>
        <taxon>Craniata</taxon>
        <taxon>Vertebrata</taxon>
        <taxon>Euteleostomi</taxon>
        <taxon>Actinopterygii</taxon>
        <taxon>Neopterygii</taxon>
        <taxon>Teleostei</taxon>
        <taxon>Neoteleostei</taxon>
        <taxon>Acanthomorphata</taxon>
        <taxon>Ovalentaria</taxon>
        <taxon>Cichlomorphae</taxon>
        <taxon>Cichliformes</taxon>
        <taxon>Cichlidae</taxon>
        <taxon>New World cichlids</taxon>
        <taxon>Cichlasomatinae</taxon>
        <taxon>Heroini</taxon>
        <taxon>Amphilophus</taxon>
    </lineage>
</organism>
<dbReference type="Proteomes" id="UP000261340">
    <property type="component" value="Unplaced"/>
</dbReference>
<accession>A0A3Q0QUK9</accession>
<proteinExistence type="predicted"/>
<reference evidence="1" key="1">
    <citation type="submission" date="2025-08" db="UniProtKB">
        <authorList>
            <consortium name="Ensembl"/>
        </authorList>
    </citation>
    <scope>IDENTIFICATION</scope>
</reference>
<reference evidence="1" key="2">
    <citation type="submission" date="2025-09" db="UniProtKB">
        <authorList>
            <consortium name="Ensembl"/>
        </authorList>
    </citation>
    <scope>IDENTIFICATION</scope>
</reference>
<evidence type="ECO:0000313" key="1">
    <source>
        <dbReference type="Ensembl" id="ENSACIP00000003259.1"/>
    </source>
</evidence>
<dbReference type="Ensembl" id="ENSACIT00000003371.1">
    <property type="protein sequence ID" value="ENSACIP00000003259.1"/>
    <property type="gene ID" value="ENSACIG00000002605.1"/>
</dbReference>
<dbReference type="STRING" id="61819.ENSACIP00000003259"/>
<dbReference type="CDD" id="cd10310">
    <property type="entry name" value="GST_C_CysRS_N"/>
    <property type="match status" value="1"/>
</dbReference>
<sequence length="109" mass="12296">MFCWLSLPISGSDGQTKPHEALKPPPGQNLYSFEYGFLLQISEEAALAVALNDYLTSRSYLAGFSPTQVDQKAFKLLHRPPDPQHVHALRWYRHLAALQQDLNLESSSE</sequence>
<protein>
    <submittedName>
        <fullName evidence="1">Uncharacterized protein</fullName>
    </submittedName>
</protein>
<dbReference type="AlphaFoldDB" id="A0A3Q0QUK9"/>
<dbReference type="InterPro" id="IPR036282">
    <property type="entry name" value="Glutathione-S-Trfase_C_sf"/>
</dbReference>
<name>A0A3Q0QUK9_AMPCI</name>
<dbReference type="GeneTree" id="ENSGT00940000174432"/>